<keyword evidence="3" id="KW-1185">Reference proteome</keyword>
<dbReference type="InterPro" id="IPR013785">
    <property type="entry name" value="Aldolase_TIM"/>
</dbReference>
<dbReference type="Proteomes" id="UP001594351">
    <property type="component" value="Unassembled WGS sequence"/>
</dbReference>
<evidence type="ECO:0000313" key="3">
    <source>
        <dbReference type="Proteomes" id="UP001594351"/>
    </source>
</evidence>
<evidence type="ECO:0000259" key="1">
    <source>
        <dbReference type="Pfam" id="PF13186"/>
    </source>
</evidence>
<gene>
    <name evidence="2" type="ORF">ACFL27_19580</name>
</gene>
<dbReference type="InterPro" id="IPR023885">
    <property type="entry name" value="4Fe4S-binding_SPASM_dom"/>
</dbReference>
<accession>A0ABV6Z1S6</accession>
<feature type="domain" description="4Fe4S-binding SPASM" evidence="1">
    <location>
        <begin position="128"/>
        <end position="193"/>
    </location>
</feature>
<dbReference type="Pfam" id="PF13186">
    <property type="entry name" value="SPASM"/>
    <property type="match status" value="1"/>
</dbReference>
<comment type="caution">
    <text evidence="2">The sequence shown here is derived from an EMBL/GenBank/DDBJ whole genome shotgun (WGS) entry which is preliminary data.</text>
</comment>
<evidence type="ECO:0000313" key="2">
    <source>
        <dbReference type="EMBL" id="MFC1852405.1"/>
    </source>
</evidence>
<dbReference type="Gene3D" id="3.20.20.70">
    <property type="entry name" value="Aldolase class I"/>
    <property type="match status" value="1"/>
</dbReference>
<name>A0ABV6Z1S6_UNCC1</name>
<proteinExistence type="predicted"/>
<protein>
    <submittedName>
        <fullName evidence="2">SPASM domain-containing protein</fullName>
    </submittedName>
</protein>
<dbReference type="SUPFAM" id="SSF102114">
    <property type="entry name" value="Radical SAM enzymes"/>
    <property type="match status" value="1"/>
</dbReference>
<reference evidence="2 3" key="1">
    <citation type="submission" date="2024-09" db="EMBL/GenBank/DDBJ databases">
        <title>Laminarin stimulates single cell rates of sulfate reduction while oxygen inhibits transcriptomic activity in coastal marine sediment.</title>
        <authorList>
            <person name="Lindsay M."/>
            <person name="Orcutt B."/>
            <person name="Emerson D."/>
            <person name="Stepanauskas R."/>
            <person name="D'Angelo T."/>
        </authorList>
    </citation>
    <scope>NUCLEOTIDE SEQUENCE [LARGE SCALE GENOMIC DNA]</scope>
    <source>
        <strain evidence="2">SAG AM-311-K15</strain>
    </source>
</reference>
<organism evidence="2 3">
    <name type="scientific">candidate division CSSED10-310 bacterium</name>
    <dbReference type="NCBI Taxonomy" id="2855610"/>
    <lineage>
        <taxon>Bacteria</taxon>
        <taxon>Bacteria division CSSED10-310</taxon>
    </lineage>
</organism>
<dbReference type="CDD" id="cd21109">
    <property type="entry name" value="SPASM"/>
    <property type="match status" value="1"/>
</dbReference>
<dbReference type="InterPro" id="IPR058240">
    <property type="entry name" value="rSAM_sf"/>
</dbReference>
<sequence>MRFINLTPERTAVLLDSAVDWIGISVPAIREKTYLQITGRKDFPKIRADISHFISRALKVRDENFVMVSITRDKDYLSLQEKEEAIVFWQKLGVKRIEYYNAPISRAGNVPKLRIKPRKSIQGCRSVWTDQMLHVLFNGDIIPCCMDWSREIVLGNVCQQSIEEIWTGERYTRFRNIVSGDIPCPNNFICKKCEDSV</sequence>
<dbReference type="EMBL" id="JBHPBY010000308">
    <property type="protein sequence ID" value="MFC1852405.1"/>
    <property type="molecule type" value="Genomic_DNA"/>
</dbReference>